<feature type="transmembrane region" description="Helical" evidence="3">
    <location>
        <begin position="581"/>
        <end position="605"/>
    </location>
</feature>
<name>Q6ER88_ORYSJ</name>
<dbReference type="PANTHER" id="PTHR23346">
    <property type="entry name" value="TRANSLATIONAL ACTIVATOR GCN1-RELATED"/>
    <property type="match status" value="1"/>
</dbReference>
<dbReference type="Proteomes" id="UP000000763">
    <property type="component" value="Chromosome 2"/>
</dbReference>
<keyword evidence="3" id="KW-1133">Transmembrane helix</keyword>
<feature type="transmembrane region" description="Helical" evidence="3">
    <location>
        <begin position="646"/>
        <end position="671"/>
    </location>
</feature>
<evidence type="ECO:0000256" key="1">
    <source>
        <dbReference type="ARBA" id="ARBA00022737"/>
    </source>
</evidence>
<reference evidence="4" key="1">
    <citation type="submission" date="2002-02" db="EMBL/GenBank/DDBJ databases">
        <title>Oryza sativa nipponbare(GA3) genomic DNA, chromosome 2, PAC clone:P0508B05.</title>
        <authorList>
            <person name="Sasaki T."/>
            <person name="Matsumoto T."/>
            <person name="Yamamoto K."/>
        </authorList>
    </citation>
    <scope>NUCLEOTIDE SEQUENCE</scope>
</reference>
<feature type="transmembrane region" description="Helical" evidence="3">
    <location>
        <begin position="678"/>
        <end position="698"/>
    </location>
</feature>
<keyword evidence="3" id="KW-0812">Transmembrane</keyword>
<protein>
    <submittedName>
        <fullName evidence="5">Translational activator protein-like</fullName>
    </submittedName>
</protein>
<feature type="transmembrane region" description="Helical" evidence="3">
    <location>
        <begin position="617"/>
        <end position="640"/>
    </location>
</feature>
<dbReference type="InterPro" id="IPR016024">
    <property type="entry name" value="ARM-type_fold"/>
</dbReference>
<evidence type="ECO:0000313" key="5">
    <source>
        <dbReference type="EMBL" id="BAD28832.1"/>
    </source>
</evidence>
<dbReference type="SUPFAM" id="SSF48371">
    <property type="entry name" value="ARM repeat"/>
    <property type="match status" value="1"/>
</dbReference>
<keyword evidence="1" id="KW-0677">Repeat</keyword>
<reference evidence="6" key="4">
    <citation type="journal article" date="2008" name="Nucleic Acids Res.">
        <title>The rice annotation project database (RAP-DB): 2008 update.</title>
        <authorList>
            <consortium name="The rice annotation project (RAP)"/>
        </authorList>
    </citation>
    <scope>GENOME REANNOTATION</scope>
    <source>
        <strain evidence="6">cv. Nipponbare</strain>
    </source>
</reference>
<feature type="region of interest" description="Disordered" evidence="2">
    <location>
        <begin position="526"/>
        <end position="562"/>
    </location>
</feature>
<sequence length="920" mass="100675">MAIAEGEAAHGVFAYAAAADSASADDPMTVKMLRDAAADVVSSSTATRIHLFREILPPLLSRGSDSALFVAQLIRFIFRTLPVYDDQASNNAVDDLVQLALRKPTFLGHFAFMLVETMEQNMKFSRPPLLSDVHKMYVEKVRNSMFHVRESPQFFKLILDFAMTSSSLSSEYKHSDEQMRADALVIVGTLIIKSTDPETLTTMLDAITTSLGGSKEELSNTYKRIGMIKALAELSTSPAVHQINTVAASISGFLMTCYKDDGKVKVFLSMLDALIQMDLSIVLPAIDRYKAGLKDEVCLRKGYLELLRAVCKNSAALRKITSLLDQLVQLLIISFTSTTQRLDGIYTLFAVSRIVAVDTDASLPTICSAIYDACGQVDLFTLICQNELSSNSALSLSELSDEDCLVTVDLVQSLIVENLSWFLFLIAPYVVGHSPRSYSQLILCSHHPCISNSRPAAVWKRLQRVLKHHQIVFIDLIATNMSAIFMELLRQDDSLTCDEYALEARLHSLRTVAAILPNNGLPEFEARSAEPSEAANAPPTVSVPAGSNATHPVTPVPQPPAPAADQLQDMIPMQKEAFISLLKAISTSAASATATIAIFVVSYPIKWPDKVSVNYQMILEALLFVFFPLALLATGLSHAAEKDERWLGLASALVLFEFFYALALGGGISIAIQVRPRIAVCATVFSSMVVITFAWSLMFSHPENQVVTIAGYYSKQQFLKKMHFWARHPDMPTGDMPQSPRSSLSKLFKWFKKESSAPSQESVTEQVMPQPSFRSKFIEGRHRRGLTQNDRPGPAPVPSSAIDSFPTVQTSGAHLSDGSQCPVCKEDFEGGALGAVSYPVHGGDRVDLCGGGDLYRLAAACRRRLGFGLEVIDVVLLAAGGGMGRNMNFSLPSLWLRPTTSSLMRVDKLCCVLVSLSYFC</sequence>
<evidence type="ECO:0000313" key="6">
    <source>
        <dbReference type="Proteomes" id="UP000000763"/>
    </source>
</evidence>
<evidence type="ECO:0000313" key="4">
    <source>
        <dbReference type="EMBL" id="BAD27921.1"/>
    </source>
</evidence>
<evidence type="ECO:0000256" key="2">
    <source>
        <dbReference type="SAM" id="MobiDB-lite"/>
    </source>
</evidence>
<reference evidence="6" key="3">
    <citation type="journal article" date="2005" name="Nature">
        <title>The map-based sequence of the rice genome.</title>
        <authorList>
            <consortium name="International rice genome sequencing project (IRGSP)"/>
            <person name="Matsumoto T."/>
            <person name="Wu J."/>
            <person name="Kanamori H."/>
            <person name="Katayose Y."/>
            <person name="Fujisawa M."/>
            <person name="Namiki N."/>
            <person name="Mizuno H."/>
            <person name="Yamamoto K."/>
            <person name="Antonio B.A."/>
            <person name="Baba T."/>
            <person name="Sakata K."/>
            <person name="Nagamura Y."/>
            <person name="Aoki H."/>
            <person name="Arikawa K."/>
            <person name="Arita K."/>
            <person name="Bito T."/>
            <person name="Chiden Y."/>
            <person name="Fujitsuka N."/>
            <person name="Fukunaka R."/>
            <person name="Hamada M."/>
            <person name="Harada C."/>
            <person name="Hayashi A."/>
            <person name="Hijishita S."/>
            <person name="Honda M."/>
            <person name="Hosokawa S."/>
            <person name="Ichikawa Y."/>
            <person name="Idonuma A."/>
            <person name="Iijima M."/>
            <person name="Ikeda M."/>
            <person name="Ikeno M."/>
            <person name="Ito K."/>
            <person name="Ito S."/>
            <person name="Ito T."/>
            <person name="Ito Y."/>
            <person name="Ito Y."/>
            <person name="Iwabuchi A."/>
            <person name="Kamiya K."/>
            <person name="Karasawa W."/>
            <person name="Kurita K."/>
            <person name="Katagiri S."/>
            <person name="Kikuta A."/>
            <person name="Kobayashi H."/>
            <person name="Kobayashi N."/>
            <person name="Machita K."/>
            <person name="Maehara T."/>
            <person name="Masukawa M."/>
            <person name="Mizubayashi T."/>
            <person name="Mukai Y."/>
            <person name="Nagasaki H."/>
            <person name="Nagata Y."/>
            <person name="Naito S."/>
            <person name="Nakashima M."/>
            <person name="Nakama Y."/>
            <person name="Nakamichi Y."/>
            <person name="Nakamura M."/>
            <person name="Meguro A."/>
            <person name="Negishi M."/>
            <person name="Ohta I."/>
            <person name="Ohta T."/>
            <person name="Okamoto M."/>
            <person name="Ono N."/>
            <person name="Saji S."/>
            <person name="Sakaguchi M."/>
            <person name="Sakai K."/>
            <person name="Shibata M."/>
            <person name="Shimokawa T."/>
            <person name="Song J."/>
            <person name="Takazaki Y."/>
            <person name="Terasawa K."/>
            <person name="Tsugane M."/>
            <person name="Tsuji K."/>
            <person name="Ueda S."/>
            <person name="Waki K."/>
            <person name="Yamagata H."/>
            <person name="Yamamoto M."/>
            <person name="Yamamoto S."/>
            <person name="Yamane H."/>
            <person name="Yoshiki S."/>
            <person name="Yoshihara R."/>
            <person name="Yukawa K."/>
            <person name="Zhong H."/>
            <person name="Yano M."/>
            <person name="Yuan Q."/>
            <person name="Ouyang S."/>
            <person name="Liu J."/>
            <person name="Jones K.M."/>
            <person name="Gansberger K."/>
            <person name="Moffat K."/>
            <person name="Hill J."/>
            <person name="Bera J."/>
            <person name="Fadrosh D."/>
            <person name="Jin S."/>
            <person name="Johri S."/>
            <person name="Kim M."/>
            <person name="Overton L."/>
            <person name="Reardon M."/>
            <person name="Tsitrin T."/>
            <person name="Vuong H."/>
            <person name="Weaver B."/>
            <person name="Ciecko A."/>
            <person name="Tallon L."/>
            <person name="Jackson J."/>
            <person name="Pai G."/>
            <person name="Aken S.V."/>
            <person name="Utterback T."/>
            <person name="Reidmuller S."/>
            <person name="Feldblyum T."/>
            <person name="Hsiao J."/>
            <person name="Zismann V."/>
            <person name="Iobst S."/>
            <person name="de Vazeille A.R."/>
            <person name="Buell C.R."/>
            <person name="Ying K."/>
            <person name="Li Y."/>
            <person name="Lu T."/>
            <person name="Huang Y."/>
            <person name="Zhao Q."/>
            <person name="Feng Q."/>
            <person name="Zhang L."/>
            <person name="Zhu J."/>
            <person name="Weng Q."/>
            <person name="Mu J."/>
            <person name="Lu Y."/>
            <person name="Fan D."/>
            <person name="Liu Y."/>
            <person name="Guan J."/>
            <person name="Zhang Y."/>
            <person name="Yu S."/>
            <person name="Liu X."/>
            <person name="Zhang Y."/>
            <person name="Hong G."/>
            <person name="Han B."/>
            <person name="Choisne N."/>
            <person name="Demange N."/>
            <person name="Orjeda G."/>
            <person name="Samain S."/>
            <person name="Cattolico L."/>
            <person name="Pelletier E."/>
            <person name="Couloux A."/>
            <person name="Segurens B."/>
            <person name="Wincker P."/>
            <person name="D'Hont A."/>
            <person name="Scarpelli C."/>
            <person name="Weissenbach J."/>
            <person name="Salanoubat M."/>
            <person name="Quetier F."/>
            <person name="Yu Y."/>
            <person name="Kim H.R."/>
            <person name="Rambo T."/>
            <person name="Currie J."/>
            <person name="Collura K."/>
            <person name="Luo M."/>
            <person name="Yang T."/>
            <person name="Ammiraju J.S.S."/>
            <person name="Engler F."/>
            <person name="Soderlund C."/>
            <person name="Wing R.A."/>
            <person name="Palmer L.E."/>
            <person name="de la Bastide M."/>
            <person name="Spiegel L."/>
            <person name="Nascimento L."/>
            <person name="Zutavern T."/>
            <person name="O'Shaughnessy A."/>
            <person name="Dike S."/>
            <person name="Dedhia N."/>
            <person name="Preston R."/>
            <person name="Balija V."/>
            <person name="McCombie W.R."/>
            <person name="Chow T."/>
            <person name="Chen H."/>
            <person name="Chung M."/>
            <person name="Chen C."/>
            <person name="Shaw J."/>
            <person name="Wu H."/>
            <person name="Hsiao K."/>
            <person name="Chao Y."/>
            <person name="Chu M."/>
            <person name="Cheng C."/>
            <person name="Hour A."/>
            <person name="Lee P."/>
            <person name="Lin S."/>
            <person name="Lin Y."/>
            <person name="Liou J."/>
            <person name="Liu S."/>
            <person name="Hsing Y."/>
            <person name="Raghuvanshi S."/>
            <person name="Mohanty A."/>
            <person name="Bharti A.K."/>
            <person name="Gaur A."/>
            <person name="Gupta V."/>
            <person name="Kumar D."/>
            <person name="Ravi V."/>
            <person name="Vij S."/>
            <person name="Kapur A."/>
            <person name="Khurana P."/>
            <person name="Khurana P."/>
            <person name="Khurana J.P."/>
            <person name="Tyagi A.K."/>
            <person name="Gaikwad K."/>
            <person name="Singh A."/>
            <person name="Dalal V."/>
            <person name="Srivastava S."/>
            <person name="Dixit A."/>
            <person name="Pal A.K."/>
            <person name="Ghazi I.A."/>
            <person name="Yadav M."/>
            <person name="Pandit A."/>
            <person name="Bhargava A."/>
            <person name="Sureshbabu K."/>
            <person name="Batra K."/>
            <person name="Sharma T.R."/>
            <person name="Mohapatra T."/>
            <person name="Singh N.K."/>
            <person name="Messing J."/>
            <person name="Nelson A.B."/>
            <person name="Fuks G."/>
            <person name="Kavchok S."/>
            <person name="Keizer G."/>
            <person name="Linton E."/>
            <person name="Llaca V."/>
            <person name="Song R."/>
            <person name="Tanyolac B."/>
            <person name="Young S."/>
            <person name="Ho-Il K."/>
            <person name="Hahn J.H."/>
            <person name="Sangsakoo G."/>
            <person name="Vanavichit A."/>
            <person name="de Mattos Luiz.A.T."/>
            <person name="Zimmer P.D."/>
            <person name="Malone G."/>
            <person name="Dellagostin O."/>
            <person name="de Oliveira A.C."/>
            <person name="Bevan M."/>
            <person name="Bancroft I."/>
            <person name="Minx P."/>
            <person name="Cordum H."/>
            <person name="Wilson R."/>
            <person name="Cheng Z."/>
            <person name="Jin W."/>
            <person name="Jiang J."/>
            <person name="Leong S.A."/>
            <person name="Iwama H."/>
            <person name="Gojobori T."/>
            <person name="Itoh T."/>
            <person name="Niimura Y."/>
            <person name="Fujii Y."/>
            <person name="Habara T."/>
            <person name="Sakai H."/>
            <person name="Sato Y."/>
            <person name="Wilson G."/>
            <person name="Kumar K."/>
            <person name="McCouch S."/>
            <person name="Juretic N."/>
            <person name="Hoen D."/>
            <person name="Wright S."/>
            <person name="Bruskiewich R."/>
            <person name="Bureau T."/>
            <person name="Miyao A."/>
            <person name="Hirochika H."/>
            <person name="Nishikawa T."/>
            <person name="Kadowaki K."/>
            <person name="Sugiura M."/>
            <person name="Burr B."/>
            <person name="Sasaki T."/>
        </authorList>
    </citation>
    <scope>NUCLEOTIDE SEQUENCE [LARGE SCALE GENOMIC DNA]</scope>
    <source>
        <strain evidence="6">cv. Nipponbare</strain>
    </source>
</reference>
<gene>
    <name evidence="5" type="ORF">OSJNBa0014M17.16</name>
    <name evidence="4" type="ORF">P0508B05.37</name>
</gene>
<reference evidence="5" key="2">
    <citation type="submission" date="2002-08" db="EMBL/GenBank/DDBJ databases">
        <title>Oryza sativa nipponbare(GA3) genomic DNA, chromosome 2, BAC clone:OSJNBa0014M17.</title>
        <authorList>
            <person name="Sasaki T."/>
            <person name="Matsumoto T."/>
            <person name="Katayose Y."/>
        </authorList>
    </citation>
    <scope>NUCLEOTIDE SEQUENCE</scope>
</reference>
<feature type="compositionally biased region" description="Polar residues" evidence="2">
    <location>
        <begin position="806"/>
        <end position="817"/>
    </location>
</feature>
<dbReference type="EMBL" id="AP004753">
    <property type="protein sequence ID" value="BAD27921.1"/>
    <property type="molecule type" value="Genomic_DNA"/>
</dbReference>
<accession>Q6ER88</accession>
<evidence type="ECO:0000256" key="3">
    <source>
        <dbReference type="SAM" id="Phobius"/>
    </source>
</evidence>
<keyword evidence="3" id="KW-0472">Membrane</keyword>
<organism evidence="5 6">
    <name type="scientific">Oryza sativa subsp. japonica</name>
    <name type="common">Rice</name>
    <dbReference type="NCBI Taxonomy" id="39947"/>
    <lineage>
        <taxon>Eukaryota</taxon>
        <taxon>Viridiplantae</taxon>
        <taxon>Streptophyta</taxon>
        <taxon>Embryophyta</taxon>
        <taxon>Tracheophyta</taxon>
        <taxon>Spermatophyta</taxon>
        <taxon>Magnoliopsida</taxon>
        <taxon>Liliopsida</taxon>
        <taxon>Poales</taxon>
        <taxon>Poaceae</taxon>
        <taxon>BOP clade</taxon>
        <taxon>Oryzoideae</taxon>
        <taxon>Oryzeae</taxon>
        <taxon>Oryzinae</taxon>
        <taxon>Oryza</taxon>
        <taxon>Oryza sativa</taxon>
    </lineage>
</organism>
<feature type="region of interest" description="Disordered" evidence="2">
    <location>
        <begin position="784"/>
        <end position="817"/>
    </location>
</feature>
<dbReference type="EMBL" id="AP005609">
    <property type="protein sequence ID" value="BAD28832.1"/>
    <property type="molecule type" value="Genomic_DNA"/>
</dbReference>
<proteinExistence type="predicted"/>
<dbReference type="AlphaFoldDB" id="Q6ER88"/>
<dbReference type="PANTHER" id="PTHR23346:SF7">
    <property type="entry name" value="STALLED RIBOSOME SENSOR GCN1"/>
    <property type="match status" value="1"/>
</dbReference>